<proteinExistence type="predicted"/>
<evidence type="ECO:0000256" key="6">
    <source>
        <dbReference type="ARBA" id="ARBA00023014"/>
    </source>
</evidence>
<dbReference type="InterPro" id="IPR007197">
    <property type="entry name" value="rSAM"/>
</dbReference>
<comment type="cofactor">
    <cofactor evidence="1">
        <name>[4Fe-4S] cluster</name>
        <dbReference type="ChEBI" id="CHEBI:49883"/>
    </cofactor>
</comment>
<dbReference type="PANTHER" id="PTHR43583">
    <property type="entry name" value="2-IMINOACETATE SYNTHASE"/>
    <property type="match status" value="1"/>
</dbReference>
<dbReference type="InterPro" id="IPR058240">
    <property type="entry name" value="rSAM_sf"/>
</dbReference>
<evidence type="ECO:0000256" key="1">
    <source>
        <dbReference type="ARBA" id="ARBA00001966"/>
    </source>
</evidence>
<dbReference type="SFLD" id="SFLDG01081">
    <property type="entry name" value="cleavage_of_the_Ca-Cb_bond_in"/>
    <property type="match status" value="1"/>
</dbReference>
<keyword evidence="2" id="KW-0004">4Fe-4S</keyword>
<evidence type="ECO:0000313" key="9">
    <source>
        <dbReference type="Proteomes" id="UP000287853"/>
    </source>
</evidence>
<dbReference type="InterPro" id="IPR012726">
    <property type="entry name" value="ThiH"/>
</dbReference>
<keyword evidence="5" id="KW-0408">Iron</keyword>
<reference evidence="8 9" key="1">
    <citation type="submission" date="2017-01" db="EMBL/GenBank/DDBJ databases">
        <title>The cable genome- insights into the physiology and evolution of filamentous bacteria capable of sulfide oxidation via long distance electron transfer.</title>
        <authorList>
            <person name="Schreiber L."/>
            <person name="Bjerg J.T."/>
            <person name="Boggild A."/>
            <person name="Van De Vossenberg J."/>
            <person name="Meysman F."/>
            <person name="Nielsen L.P."/>
            <person name="Schramm A."/>
            <person name="Kjeldsen K.U."/>
        </authorList>
    </citation>
    <scope>NUCLEOTIDE SEQUENCE [LARGE SCALE GENOMIC DNA]</scope>
    <source>
        <strain evidence="8">MCF</strain>
    </source>
</reference>
<gene>
    <name evidence="8" type="ORF">H206_03852</name>
</gene>
<dbReference type="SMART" id="SM00876">
    <property type="entry name" value="BATS"/>
    <property type="match status" value="1"/>
</dbReference>
<evidence type="ECO:0000256" key="3">
    <source>
        <dbReference type="ARBA" id="ARBA00022691"/>
    </source>
</evidence>
<evidence type="ECO:0000256" key="2">
    <source>
        <dbReference type="ARBA" id="ARBA00022485"/>
    </source>
</evidence>
<name>A0A3S3SN08_9BACT</name>
<dbReference type="GO" id="GO:0051539">
    <property type="term" value="F:4 iron, 4 sulfur cluster binding"/>
    <property type="evidence" value="ECO:0007669"/>
    <property type="project" value="UniProtKB-KW"/>
</dbReference>
<dbReference type="CDD" id="cd01335">
    <property type="entry name" value="Radical_SAM"/>
    <property type="match status" value="1"/>
</dbReference>
<dbReference type="InterPro" id="IPR013785">
    <property type="entry name" value="Aldolase_TIM"/>
</dbReference>
<evidence type="ECO:0000256" key="5">
    <source>
        <dbReference type="ARBA" id="ARBA00023004"/>
    </source>
</evidence>
<sequence length="369" mass="41859">MSFMNRILELESFDFEGCFQAVTPSDVENSLHKDELGEQDLFNLLSKAAQGYLEPMARKARQLTRQHFGNIISLYAPLYISDYCSNACVYCGFNCGVQFPRTKLTIKEIEREAAAIAASGMRHILILTGEAPAQTPMSYLEDAVTVMKKYFSSIALEIFPMDEDEYRVLCKAGADSLTVYQETYDREVYKEMHPSGRKSDYEYRLMTPERGARAGFRALNLGPLFGLGDPRKEACLAALHARYLEQEFPDVEVALSLPRMTKAKGIIEPRNILSDIDFVQFMLAWRLFMPRLGITISTRESAEFRDRLIHLGATRYSSGSKTGVGEYALKDHAEATVQFEVTDDRSVDEVAEMIRESGYQPVFKDWELV</sequence>
<protein>
    <submittedName>
        <fullName evidence="8">Tyrosine lyase ThiH</fullName>
        <ecNumber evidence="8">4.1.99.19</ecNumber>
    </submittedName>
</protein>
<dbReference type="Pfam" id="PF04055">
    <property type="entry name" value="Radical_SAM"/>
    <property type="match status" value="1"/>
</dbReference>
<dbReference type="PANTHER" id="PTHR43583:SF1">
    <property type="entry name" value="2-IMINOACETATE SYNTHASE"/>
    <property type="match status" value="1"/>
</dbReference>
<dbReference type="PROSITE" id="PS51918">
    <property type="entry name" value="RADICAL_SAM"/>
    <property type="match status" value="1"/>
</dbReference>
<organism evidence="8 9">
    <name type="scientific">Candidatus Electrothrix aarhusensis</name>
    <dbReference type="NCBI Taxonomy" id="1859131"/>
    <lineage>
        <taxon>Bacteria</taxon>
        <taxon>Pseudomonadati</taxon>
        <taxon>Thermodesulfobacteriota</taxon>
        <taxon>Desulfobulbia</taxon>
        <taxon>Desulfobulbales</taxon>
        <taxon>Desulfobulbaceae</taxon>
        <taxon>Candidatus Electrothrix</taxon>
    </lineage>
</organism>
<dbReference type="GO" id="GO:0005506">
    <property type="term" value="F:iron ion binding"/>
    <property type="evidence" value="ECO:0007669"/>
    <property type="project" value="InterPro"/>
</dbReference>
<keyword evidence="8" id="KW-0456">Lyase</keyword>
<dbReference type="Proteomes" id="UP000287853">
    <property type="component" value="Unassembled WGS sequence"/>
</dbReference>
<keyword evidence="9" id="KW-1185">Reference proteome</keyword>
<keyword evidence="3" id="KW-0949">S-adenosyl-L-methionine</keyword>
<dbReference type="SFLD" id="SFLDG01060">
    <property type="entry name" value="BATS_domain_containing"/>
    <property type="match status" value="1"/>
</dbReference>
<keyword evidence="6" id="KW-0411">Iron-sulfur</keyword>
<keyword evidence="4" id="KW-0479">Metal-binding</keyword>
<dbReference type="Pfam" id="PF06968">
    <property type="entry name" value="BATS"/>
    <property type="match status" value="1"/>
</dbReference>
<dbReference type="InterPro" id="IPR034428">
    <property type="entry name" value="ThiH/NoCL/HydG-like"/>
</dbReference>
<dbReference type="AlphaFoldDB" id="A0A3S3SN08"/>
<feature type="domain" description="Radical SAM core" evidence="7">
    <location>
        <begin position="70"/>
        <end position="291"/>
    </location>
</feature>
<accession>A0A3S3SN08</accession>
<dbReference type="SFLD" id="SFLDF00301">
    <property type="entry name" value="2-iminoacetate_synthase_(ThiH)"/>
    <property type="match status" value="1"/>
</dbReference>
<dbReference type="GO" id="GO:0036355">
    <property type="term" value="F:2-iminoacetate synthase activity"/>
    <property type="evidence" value="ECO:0007669"/>
    <property type="project" value="UniProtKB-EC"/>
</dbReference>
<dbReference type="InterPro" id="IPR010722">
    <property type="entry name" value="BATS_dom"/>
</dbReference>
<dbReference type="NCBIfam" id="TIGR02351">
    <property type="entry name" value="thiH"/>
    <property type="match status" value="1"/>
</dbReference>
<dbReference type="EMBL" id="MTKO01000066">
    <property type="protein sequence ID" value="RWX46293.1"/>
    <property type="molecule type" value="Genomic_DNA"/>
</dbReference>
<dbReference type="SFLD" id="SFLDS00029">
    <property type="entry name" value="Radical_SAM"/>
    <property type="match status" value="1"/>
</dbReference>
<comment type="caution">
    <text evidence="8">The sequence shown here is derived from an EMBL/GenBank/DDBJ whole genome shotgun (WGS) entry which is preliminary data.</text>
</comment>
<dbReference type="Gene3D" id="3.20.20.70">
    <property type="entry name" value="Aldolase class I"/>
    <property type="match status" value="1"/>
</dbReference>
<dbReference type="EC" id="4.1.99.19" evidence="8"/>
<evidence type="ECO:0000259" key="7">
    <source>
        <dbReference type="PROSITE" id="PS51918"/>
    </source>
</evidence>
<evidence type="ECO:0000256" key="4">
    <source>
        <dbReference type="ARBA" id="ARBA00022723"/>
    </source>
</evidence>
<evidence type="ECO:0000313" key="8">
    <source>
        <dbReference type="EMBL" id="RWX46293.1"/>
    </source>
</evidence>
<dbReference type="SUPFAM" id="SSF102114">
    <property type="entry name" value="Radical SAM enzymes"/>
    <property type="match status" value="1"/>
</dbReference>